<sequence>MADSAAAAAADSFSLGTASETNEPVVSLDREQVRSVVQRYLKNNVALNSFDELTISAKTGTDDARSATVTLGAIVHPPIINFLIPAGISISATSTARPQLRR</sequence>
<accession>A9WPT5</accession>
<dbReference type="STRING" id="288705.RSal33209_1355"/>
<protein>
    <submittedName>
        <fullName evidence="1">Uncharacterized protein</fullName>
    </submittedName>
</protein>
<dbReference type="Proteomes" id="UP000002007">
    <property type="component" value="Chromosome"/>
</dbReference>
<evidence type="ECO:0000313" key="1">
    <source>
        <dbReference type="EMBL" id="ABY23092.1"/>
    </source>
</evidence>
<dbReference type="RefSeq" id="WP_012244773.1">
    <property type="nucleotide sequence ID" value="NC_010168.1"/>
</dbReference>
<dbReference type="HOGENOM" id="CLU_105893_3_0_11"/>
<reference evidence="2" key="1">
    <citation type="journal article" date="2008" name="J. Bacteriol.">
        <title>Genome sequence of the fish pathogen Renibacterium salmoninarum suggests reductive evolution away from an environmental Arthrobacter ancestor.</title>
        <authorList>
            <person name="Wiens G.D."/>
            <person name="Rockey D.D."/>
            <person name="Wu Z."/>
            <person name="Chang J."/>
            <person name="Levy R."/>
            <person name="Crane S."/>
            <person name="Chen D.S."/>
            <person name="Capri G.R."/>
            <person name="Burnett J.R."/>
            <person name="Sudheesh P.S."/>
            <person name="Schipma M.J."/>
            <person name="Burd H."/>
            <person name="Bhattacharyya A."/>
            <person name="Rhodes L.D."/>
            <person name="Kaul R."/>
            <person name="Strom M.S."/>
        </authorList>
    </citation>
    <scope>NUCLEOTIDE SEQUENCE [LARGE SCALE GENOMIC DNA]</scope>
    <source>
        <strain evidence="2">ATCC 33209 / DSM 20767 / JCM 11484 / NBRC 15589 / NCIMB 2235</strain>
    </source>
</reference>
<gene>
    <name evidence="1" type="ordered locus">RSal33209_1355</name>
</gene>
<proteinExistence type="predicted"/>
<name>A9WPT5_RENSM</name>
<dbReference type="AlphaFoldDB" id="A9WPT5"/>
<keyword evidence="2" id="KW-1185">Reference proteome</keyword>
<dbReference type="EMBL" id="CP000910">
    <property type="protein sequence ID" value="ABY23092.1"/>
    <property type="molecule type" value="Genomic_DNA"/>
</dbReference>
<dbReference type="KEGG" id="rsa:RSal33209_1355"/>
<evidence type="ECO:0000313" key="2">
    <source>
        <dbReference type="Proteomes" id="UP000002007"/>
    </source>
</evidence>
<organism evidence="1 2">
    <name type="scientific">Renibacterium salmoninarum (strain ATCC 33209 / DSM 20767 / JCM 11484 / NBRC 15589 / NCIMB 2235)</name>
    <dbReference type="NCBI Taxonomy" id="288705"/>
    <lineage>
        <taxon>Bacteria</taxon>
        <taxon>Bacillati</taxon>
        <taxon>Actinomycetota</taxon>
        <taxon>Actinomycetes</taxon>
        <taxon>Micrococcales</taxon>
        <taxon>Micrococcaceae</taxon>
        <taxon>Renibacterium</taxon>
    </lineage>
</organism>